<evidence type="ECO:0000259" key="7">
    <source>
        <dbReference type="Pfam" id="PF03633"/>
    </source>
</evidence>
<feature type="domain" description="Glycoside hydrolase family 65 C-terminal" evidence="7">
    <location>
        <begin position="648"/>
        <end position="704"/>
    </location>
</feature>
<dbReference type="Pfam" id="PF03633">
    <property type="entry name" value="Glyco_hydro_65C"/>
    <property type="match status" value="1"/>
</dbReference>
<dbReference type="OrthoDB" id="9758855at2"/>
<evidence type="ECO:0000259" key="8">
    <source>
        <dbReference type="Pfam" id="PF03636"/>
    </source>
</evidence>
<dbReference type="InterPro" id="IPR011013">
    <property type="entry name" value="Gal_mutarotase_sf_dom"/>
</dbReference>
<dbReference type="InterPro" id="IPR005195">
    <property type="entry name" value="Glyco_hydro_65_M"/>
</dbReference>
<dbReference type="Proteomes" id="UP000235649">
    <property type="component" value="Unassembled WGS sequence"/>
</dbReference>
<keyword evidence="3" id="KW-0808">Transferase</keyword>
<name>A0A2N7ATS6_9LACO</name>
<proteinExistence type="inferred from homology"/>
<dbReference type="Gene3D" id="1.50.10.10">
    <property type="match status" value="1"/>
</dbReference>
<dbReference type="AlphaFoldDB" id="A0A2N7ATS6"/>
<dbReference type="InterPro" id="IPR005196">
    <property type="entry name" value="Glyco_hydro_65_N"/>
</dbReference>
<dbReference type="EMBL" id="NIPR01000023">
    <property type="protein sequence ID" value="PMD69859.1"/>
    <property type="molecule type" value="Genomic_DNA"/>
</dbReference>
<sequence length="710" mass="80186">MSNSISLNDLKSRDPSYLETIFSLANGHFGIRASDPIIGSDTAGTVVNGFYEISKIIYGEKAFGYADNNQTIVKLPDLRTINIYDNQGNKFDISNLKTESLNMNTGLLTSTYELSNNISGKTIELTVNSTLQQSDNQMVGLRYEIKPLSYSGNIKLTKHLNIVASVDTVGDPRRAKAVKTLEYQKDNPNSHQEILTTTTKKSKMSLQMAIYAKDSLEKEYDLSNGKVVFDVIGVVSEPNGKVSTNDLPSFEKIVNDSTNFWSDFWERSEVKITGDDSLNQALHFNLFQLTSSSGRDGKTNISAKGLSGTGYDGHYFWDTEMYMSPFFTYTNPEIAKNLIKYRYSILEDSKKTARAAGVDEGVLFPWRTIGGPEASSYFPAGTAQYHINADISYAVARYYRATNDEDLIKKYGMEIIIETARFWNSLGSYSKINGKDQFCFFDVTGPDEYTAIVNNNYYTNRMAKFNLGFAVELIDKFPEKATELGVTTEERNNFLKESKSIYLPYDSEKKINEQDDSAFNKPIWPFETTPKENYPLLLHYHPLRIYRYQVNKQADTLLADFLFDDITKEQLIREYDYYEKITTHDSSLSRSIFSALAARIGLKNKAYSYFMDTVKTDLIDLQKNTQDGLHIANLGGSWLTVVSGFGGLQVKNGSLTIANHLPDEWKKLSIRLQFQGRLLEINYLPSKIDVSILSGEPLKIIVDGVCRKDS</sequence>
<organism evidence="9 10">
    <name type="scientific">Companilactobacillus nuruki</name>
    <dbReference type="NCBI Taxonomy" id="1993540"/>
    <lineage>
        <taxon>Bacteria</taxon>
        <taxon>Bacillati</taxon>
        <taxon>Bacillota</taxon>
        <taxon>Bacilli</taxon>
        <taxon>Lactobacillales</taxon>
        <taxon>Lactobacillaceae</taxon>
        <taxon>Companilactobacillus</taxon>
    </lineage>
</organism>
<dbReference type="PANTHER" id="PTHR11051:SF8">
    <property type="entry name" value="PROTEIN-GLUCOSYLGALACTOSYLHYDROXYLYSINE GLUCOSIDASE"/>
    <property type="match status" value="1"/>
</dbReference>
<evidence type="ECO:0000256" key="3">
    <source>
        <dbReference type="ARBA" id="ARBA00022679"/>
    </source>
</evidence>
<feature type="binding site" evidence="5">
    <location>
        <begin position="317"/>
        <end position="318"/>
    </location>
    <ligand>
        <name>substrate</name>
    </ligand>
</feature>
<dbReference type="InterPro" id="IPR037018">
    <property type="entry name" value="GH65_N"/>
</dbReference>
<dbReference type="GO" id="GO:0005975">
    <property type="term" value="P:carbohydrate metabolic process"/>
    <property type="evidence" value="ECO:0007669"/>
    <property type="project" value="InterPro"/>
</dbReference>
<comment type="similarity">
    <text evidence="1">Belongs to the glycosyl hydrolase 65 family.</text>
</comment>
<dbReference type="GO" id="GO:0030246">
    <property type="term" value="F:carbohydrate binding"/>
    <property type="evidence" value="ECO:0007669"/>
    <property type="project" value="InterPro"/>
</dbReference>
<dbReference type="Pfam" id="PF03632">
    <property type="entry name" value="Glyco_hydro_65m"/>
    <property type="match status" value="1"/>
</dbReference>
<feature type="domain" description="Glycoside hydrolase family 65 central catalytic" evidence="6">
    <location>
        <begin position="284"/>
        <end position="638"/>
    </location>
</feature>
<dbReference type="RefSeq" id="WP_102196307.1">
    <property type="nucleotide sequence ID" value="NZ_NIPR01000023.1"/>
</dbReference>
<evidence type="ECO:0000256" key="4">
    <source>
        <dbReference type="PIRSR" id="PIRSR036289-50"/>
    </source>
</evidence>
<dbReference type="GO" id="GO:0016757">
    <property type="term" value="F:glycosyltransferase activity"/>
    <property type="evidence" value="ECO:0007669"/>
    <property type="project" value="UniProtKB-KW"/>
</dbReference>
<feature type="binding site" evidence="5">
    <location>
        <begin position="552"/>
        <end position="553"/>
    </location>
    <ligand>
        <name>substrate</name>
    </ligand>
</feature>
<evidence type="ECO:0000313" key="10">
    <source>
        <dbReference type="Proteomes" id="UP000235649"/>
    </source>
</evidence>
<gene>
    <name evidence="9" type="ORF">CBP76_07610</name>
</gene>
<dbReference type="InterPro" id="IPR005194">
    <property type="entry name" value="Glyco_hydro_65_C"/>
</dbReference>
<dbReference type="InterPro" id="IPR017045">
    <property type="entry name" value="Malt_Pase/Glycosyl_Hdrlase"/>
</dbReference>
<keyword evidence="10" id="KW-1185">Reference proteome</keyword>
<evidence type="ECO:0000259" key="6">
    <source>
        <dbReference type="Pfam" id="PF03632"/>
    </source>
</evidence>
<evidence type="ECO:0000256" key="2">
    <source>
        <dbReference type="ARBA" id="ARBA00022676"/>
    </source>
</evidence>
<dbReference type="Pfam" id="PF03636">
    <property type="entry name" value="Glyco_hydro_65N"/>
    <property type="match status" value="1"/>
</dbReference>
<feature type="domain" description="Glycoside hydrolase family 65 N-terminal" evidence="8">
    <location>
        <begin position="16"/>
        <end position="212"/>
    </location>
</feature>
<protein>
    <submittedName>
        <fullName evidence="9">Glycosyl hydrolase</fullName>
    </submittedName>
</protein>
<dbReference type="PANTHER" id="PTHR11051">
    <property type="entry name" value="GLYCOSYL HYDROLASE-RELATED"/>
    <property type="match status" value="1"/>
</dbReference>
<accession>A0A2N7ATS6</accession>
<keyword evidence="2" id="KW-0328">Glycosyltransferase</keyword>
<dbReference type="InterPro" id="IPR012341">
    <property type="entry name" value="6hp_glycosidase-like_sf"/>
</dbReference>
<evidence type="ECO:0000256" key="5">
    <source>
        <dbReference type="PIRSR" id="PIRSR036289-51"/>
    </source>
</evidence>
<evidence type="ECO:0000256" key="1">
    <source>
        <dbReference type="ARBA" id="ARBA00006768"/>
    </source>
</evidence>
<comment type="caution">
    <text evidence="9">The sequence shown here is derived from an EMBL/GenBank/DDBJ whole genome shotgun (WGS) entry which is preliminary data.</text>
</comment>
<feature type="active site" description="Proton donor" evidence="4">
    <location>
        <position position="448"/>
    </location>
</feature>
<dbReference type="Gene3D" id="2.70.98.40">
    <property type="entry name" value="Glycoside hydrolase, family 65, N-terminal domain"/>
    <property type="match status" value="1"/>
</dbReference>
<dbReference type="GO" id="GO:0004553">
    <property type="term" value="F:hydrolase activity, hydrolyzing O-glycosyl compounds"/>
    <property type="evidence" value="ECO:0007669"/>
    <property type="project" value="TreeGrafter"/>
</dbReference>
<dbReference type="PIRSF" id="PIRSF036289">
    <property type="entry name" value="Glycosyl_hydrolase_malt_phosph"/>
    <property type="match status" value="1"/>
</dbReference>
<evidence type="ECO:0000313" key="9">
    <source>
        <dbReference type="EMBL" id="PMD69859.1"/>
    </source>
</evidence>
<reference evidence="9 10" key="1">
    <citation type="submission" date="2017-05" db="EMBL/GenBank/DDBJ databases">
        <title>Lactobacillus nurukis nov., sp. nov., isolated from nuruk.</title>
        <authorList>
            <person name="Kim S.-J."/>
        </authorList>
    </citation>
    <scope>NUCLEOTIDE SEQUENCE [LARGE SCALE GENOMIC DNA]</scope>
    <source>
        <strain evidence="9 10">SYF10-1a</strain>
    </source>
</reference>
<dbReference type="SUPFAM" id="SSF74650">
    <property type="entry name" value="Galactose mutarotase-like"/>
    <property type="match status" value="1"/>
</dbReference>
<dbReference type="Gene3D" id="2.60.420.10">
    <property type="entry name" value="Maltose phosphorylase, domain 3"/>
    <property type="match status" value="1"/>
</dbReference>
<keyword evidence="9" id="KW-0378">Hydrolase</keyword>
<dbReference type="SUPFAM" id="SSF48208">
    <property type="entry name" value="Six-hairpin glycosidases"/>
    <property type="match status" value="1"/>
</dbReference>
<dbReference type="InterPro" id="IPR008928">
    <property type="entry name" value="6-hairpin_glycosidase_sf"/>
</dbReference>